<evidence type="ECO:0000256" key="4">
    <source>
        <dbReference type="ARBA" id="ARBA00022833"/>
    </source>
</evidence>
<feature type="region of interest" description="Disordered" evidence="7">
    <location>
        <begin position="202"/>
        <end position="230"/>
    </location>
</feature>
<dbReference type="PANTHER" id="PTHR46081:SF8">
    <property type="entry name" value="PEPTIDE METHIONINE SULFOXIDE REDUCTASE 2"/>
    <property type="match status" value="1"/>
</dbReference>
<evidence type="ECO:0000259" key="9">
    <source>
        <dbReference type="PROSITE" id="PS51790"/>
    </source>
</evidence>
<dbReference type="SUPFAM" id="SSF51316">
    <property type="entry name" value="Mss4-like"/>
    <property type="match status" value="1"/>
</dbReference>
<dbReference type="NCBIfam" id="NF004036">
    <property type="entry name" value="PRK05508.1"/>
    <property type="match status" value="1"/>
</dbReference>
<dbReference type="EMBL" id="FXUG01000002">
    <property type="protein sequence ID" value="SMP46789.1"/>
    <property type="molecule type" value="Genomic_DNA"/>
</dbReference>
<comment type="caution">
    <text evidence="10">The sequence shown here is derived from an EMBL/GenBank/DDBJ whole genome shotgun (WGS) entry which is preliminary data.</text>
</comment>
<dbReference type="InterPro" id="IPR002579">
    <property type="entry name" value="Met_Sox_Rdtase_MsrB_dom"/>
</dbReference>
<feature type="region of interest" description="Disordered" evidence="7">
    <location>
        <begin position="43"/>
        <end position="73"/>
    </location>
</feature>
<keyword evidence="8" id="KW-0732">Signal</keyword>
<dbReference type="NCBIfam" id="TIGR00357">
    <property type="entry name" value="peptide-methionine (R)-S-oxide reductase MsrB"/>
    <property type="match status" value="1"/>
</dbReference>
<dbReference type="PROSITE" id="PS51790">
    <property type="entry name" value="MSRB"/>
    <property type="match status" value="1"/>
</dbReference>
<feature type="compositionally biased region" description="Polar residues" evidence="7">
    <location>
        <begin position="49"/>
        <end position="60"/>
    </location>
</feature>
<comment type="catalytic activity">
    <reaction evidence="6">
        <text>L-methionyl-[protein] + [thioredoxin]-disulfide + H2O = L-methionyl-(R)-S-oxide-[protein] + [thioredoxin]-dithiol</text>
        <dbReference type="Rhea" id="RHEA:24164"/>
        <dbReference type="Rhea" id="RHEA-COMP:10698"/>
        <dbReference type="Rhea" id="RHEA-COMP:10700"/>
        <dbReference type="Rhea" id="RHEA-COMP:12313"/>
        <dbReference type="Rhea" id="RHEA-COMP:12314"/>
        <dbReference type="ChEBI" id="CHEBI:15377"/>
        <dbReference type="ChEBI" id="CHEBI:16044"/>
        <dbReference type="ChEBI" id="CHEBI:29950"/>
        <dbReference type="ChEBI" id="CHEBI:45764"/>
        <dbReference type="ChEBI" id="CHEBI:50058"/>
        <dbReference type="EC" id="1.8.4.12"/>
    </reaction>
</comment>
<reference evidence="10 11" key="1">
    <citation type="submission" date="2017-05" db="EMBL/GenBank/DDBJ databases">
        <authorList>
            <person name="Varghese N."/>
            <person name="Submissions S."/>
        </authorList>
    </citation>
    <scope>NUCLEOTIDE SEQUENCE [LARGE SCALE GENOMIC DNA]</scope>
    <source>
        <strain evidence="10 11">DSM 25457</strain>
    </source>
</reference>
<feature type="compositionally biased region" description="Basic and acidic residues" evidence="7">
    <location>
        <begin position="211"/>
        <end position="223"/>
    </location>
</feature>
<evidence type="ECO:0000256" key="5">
    <source>
        <dbReference type="ARBA" id="ARBA00023002"/>
    </source>
</evidence>
<evidence type="ECO:0000256" key="7">
    <source>
        <dbReference type="SAM" id="MobiDB-lite"/>
    </source>
</evidence>
<feature type="domain" description="MsrB" evidence="9">
    <location>
        <begin position="81"/>
        <end position="201"/>
    </location>
</feature>
<dbReference type="EC" id="1.8.4.12" evidence="2"/>
<feature type="signal peptide" evidence="8">
    <location>
        <begin position="1"/>
        <end position="22"/>
    </location>
</feature>
<keyword evidence="5" id="KW-0560">Oxidoreductase</keyword>
<evidence type="ECO:0000256" key="6">
    <source>
        <dbReference type="ARBA" id="ARBA00048488"/>
    </source>
</evidence>
<keyword evidence="3" id="KW-0479">Metal-binding</keyword>
<evidence type="ECO:0000256" key="1">
    <source>
        <dbReference type="ARBA" id="ARBA00001947"/>
    </source>
</evidence>
<evidence type="ECO:0000313" key="11">
    <source>
        <dbReference type="Proteomes" id="UP001158067"/>
    </source>
</evidence>
<feature type="chain" id="PRO_5046367208" description="peptide-methionine (R)-S-oxide reductase" evidence="8">
    <location>
        <begin position="23"/>
        <end position="230"/>
    </location>
</feature>
<dbReference type="PANTHER" id="PTHR46081">
    <property type="entry name" value="PEPTIDE METHIONINE SULFOXIDE REDUCTASE 2"/>
    <property type="match status" value="1"/>
</dbReference>
<feature type="compositionally biased region" description="Low complexity" evidence="7">
    <location>
        <begin position="61"/>
        <end position="73"/>
    </location>
</feature>
<proteinExistence type="predicted"/>
<keyword evidence="4" id="KW-0862">Zinc</keyword>
<name>A0ABY1PVA2_9BACT</name>
<gene>
    <name evidence="10" type="ORF">SAMN06265222_102176</name>
</gene>
<organism evidence="10 11">
    <name type="scientific">Neorhodopirellula lusitana</name>
    <dbReference type="NCBI Taxonomy" id="445327"/>
    <lineage>
        <taxon>Bacteria</taxon>
        <taxon>Pseudomonadati</taxon>
        <taxon>Planctomycetota</taxon>
        <taxon>Planctomycetia</taxon>
        <taxon>Pirellulales</taxon>
        <taxon>Pirellulaceae</taxon>
        <taxon>Neorhodopirellula</taxon>
    </lineage>
</organism>
<dbReference type="Gene3D" id="2.170.150.20">
    <property type="entry name" value="Peptide methionine sulfoxide reductase"/>
    <property type="match status" value="1"/>
</dbReference>
<dbReference type="RefSeq" id="WP_283431511.1">
    <property type="nucleotide sequence ID" value="NZ_FXUG01000002.1"/>
</dbReference>
<dbReference type="Pfam" id="PF01641">
    <property type="entry name" value="SelR"/>
    <property type="match status" value="1"/>
</dbReference>
<evidence type="ECO:0000256" key="3">
    <source>
        <dbReference type="ARBA" id="ARBA00022723"/>
    </source>
</evidence>
<comment type="cofactor">
    <cofactor evidence="1">
        <name>Zn(2+)</name>
        <dbReference type="ChEBI" id="CHEBI:29105"/>
    </cofactor>
</comment>
<evidence type="ECO:0000256" key="2">
    <source>
        <dbReference type="ARBA" id="ARBA00012499"/>
    </source>
</evidence>
<evidence type="ECO:0000256" key="8">
    <source>
        <dbReference type="SAM" id="SignalP"/>
    </source>
</evidence>
<dbReference type="Proteomes" id="UP001158067">
    <property type="component" value="Unassembled WGS sequence"/>
</dbReference>
<keyword evidence="11" id="KW-1185">Reference proteome</keyword>
<protein>
    <recommendedName>
        <fullName evidence="2">peptide-methionine (R)-S-oxide reductase</fullName>
        <ecNumber evidence="2">1.8.4.12</ecNumber>
    </recommendedName>
</protein>
<accession>A0ABY1PVA2</accession>
<sequence>MLSRTGLFTGLILLGFASTALLRPAVSDDKTATLEAIDALTESVAGESATDQTTSENDSPATDSDAEATASDTAATEQKVIYGNYNPLNQFERWVIQQKGTERAGPGGYTNTKRNGIYICRQCNAQLYNSEDKFESHCGWPSFDDEIKGAVRRQTDADGQRIEILCSNCGGHLGHVFHGERMTEKNTRHCVNSISMKFIPKGKQLPPMIKPRREAKMQKKEPETPATATR</sequence>
<dbReference type="InterPro" id="IPR028427">
    <property type="entry name" value="Met_Sox_Rdtase_MsrB"/>
</dbReference>
<evidence type="ECO:0000313" key="10">
    <source>
        <dbReference type="EMBL" id="SMP46789.1"/>
    </source>
</evidence>
<dbReference type="InterPro" id="IPR011057">
    <property type="entry name" value="Mss4-like_sf"/>
</dbReference>